<organism evidence="2 3">
    <name type="scientific">Pseudoclavibacter helvolus</name>
    <dbReference type="NCBI Taxonomy" id="255205"/>
    <lineage>
        <taxon>Bacteria</taxon>
        <taxon>Bacillati</taxon>
        <taxon>Actinomycetota</taxon>
        <taxon>Actinomycetes</taxon>
        <taxon>Micrococcales</taxon>
        <taxon>Microbacteriaceae</taxon>
        <taxon>Pseudoclavibacter</taxon>
    </lineage>
</organism>
<dbReference type="AlphaFoldDB" id="A0A7W4UQJ7"/>
<feature type="region of interest" description="Disordered" evidence="1">
    <location>
        <begin position="135"/>
        <end position="198"/>
    </location>
</feature>
<gene>
    <name evidence="2" type="ORF">FHX72_002674</name>
</gene>
<feature type="compositionally biased region" description="Polar residues" evidence="1">
    <location>
        <begin position="170"/>
        <end position="186"/>
    </location>
</feature>
<evidence type="ECO:0000256" key="1">
    <source>
        <dbReference type="SAM" id="MobiDB-lite"/>
    </source>
</evidence>
<name>A0A7W4UQJ7_9MICO</name>
<evidence type="ECO:0000313" key="2">
    <source>
        <dbReference type="EMBL" id="MBB2958528.1"/>
    </source>
</evidence>
<accession>A0A7W4UQJ7</accession>
<reference evidence="2 3" key="1">
    <citation type="submission" date="2020-08" db="EMBL/GenBank/DDBJ databases">
        <title>Sequencing the genomes of 1000 actinobacteria strains.</title>
        <authorList>
            <person name="Klenk H.-P."/>
        </authorList>
    </citation>
    <scope>NUCLEOTIDE SEQUENCE [LARGE SCALE GENOMIC DNA]</scope>
    <source>
        <strain evidence="2 3">DSM 20419</strain>
    </source>
</reference>
<keyword evidence="3" id="KW-1185">Reference proteome</keyword>
<protein>
    <submittedName>
        <fullName evidence="2">Uncharacterized protein</fullName>
    </submittedName>
</protein>
<dbReference type="EMBL" id="JACHWJ010000004">
    <property type="protein sequence ID" value="MBB2958528.1"/>
    <property type="molecule type" value="Genomic_DNA"/>
</dbReference>
<proteinExistence type="predicted"/>
<feature type="compositionally biased region" description="Basic and acidic residues" evidence="1">
    <location>
        <begin position="142"/>
        <end position="169"/>
    </location>
</feature>
<comment type="caution">
    <text evidence="2">The sequence shown here is derived from an EMBL/GenBank/DDBJ whole genome shotgun (WGS) entry which is preliminary data.</text>
</comment>
<sequence length="230" mass="24291">MSESAPVDGYCTYTVTRKALPATALNMELPLSTGRPDLADDTNSIAAPLFHGVARAGTWTVDGTRAFNVFSVKHFGFTAHLPSGDVKDQFHRERLTGGVYPSGQSTGRRRAISAAPLCISSPLSPISEPFLGDASTGQFSPHMDRTSRVSVKAHEVGVRRGSVADRTQRGESSSLRKQGGTNMSAQENEEQPEASADRRRVLGAAAWVAPIIAMSIAAPAQAASANESPA</sequence>
<evidence type="ECO:0000313" key="3">
    <source>
        <dbReference type="Proteomes" id="UP000545286"/>
    </source>
</evidence>
<dbReference type="Proteomes" id="UP000545286">
    <property type="component" value="Unassembled WGS sequence"/>
</dbReference>